<sequence length="70" mass="7608">MTVHWCMATICTAECQDCTPDHAFVKDEAPGAVYVRLCIKRRGERGASSEKSAVHSTCNNSIVHSQANAI</sequence>
<evidence type="ECO:0000313" key="2">
    <source>
        <dbReference type="Proteomes" id="UP000027361"/>
    </source>
</evidence>
<evidence type="ECO:0000313" key="1">
    <source>
        <dbReference type="EMBL" id="KDN38860.1"/>
    </source>
</evidence>
<accession>A0A066VJY8</accession>
<organism evidence="1 2">
    <name type="scientific">Tilletiaria anomala (strain ATCC 24038 / CBS 436.72 / UBC 951)</name>
    <dbReference type="NCBI Taxonomy" id="1037660"/>
    <lineage>
        <taxon>Eukaryota</taxon>
        <taxon>Fungi</taxon>
        <taxon>Dikarya</taxon>
        <taxon>Basidiomycota</taxon>
        <taxon>Ustilaginomycotina</taxon>
        <taxon>Exobasidiomycetes</taxon>
        <taxon>Georgefischeriales</taxon>
        <taxon>Tilletiariaceae</taxon>
        <taxon>Tilletiaria</taxon>
    </lineage>
</organism>
<comment type="caution">
    <text evidence="1">The sequence shown here is derived from an EMBL/GenBank/DDBJ whole genome shotgun (WGS) entry which is preliminary data.</text>
</comment>
<name>A0A066VJY8_TILAU</name>
<dbReference type="InParanoid" id="A0A066VJY8"/>
<dbReference type="EMBL" id="JMSN01000112">
    <property type="protein sequence ID" value="KDN38860.1"/>
    <property type="molecule type" value="Genomic_DNA"/>
</dbReference>
<dbReference type="GeneID" id="25265207"/>
<proteinExistence type="predicted"/>
<dbReference type="Proteomes" id="UP000027361">
    <property type="component" value="Unassembled WGS sequence"/>
</dbReference>
<dbReference type="HOGENOM" id="CLU_2759587_0_0_1"/>
<dbReference type="RefSeq" id="XP_013240843.1">
    <property type="nucleotide sequence ID" value="XM_013385389.1"/>
</dbReference>
<reference evidence="1 2" key="1">
    <citation type="submission" date="2014-05" db="EMBL/GenBank/DDBJ databases">
        <title>Draft genome sequence of a rare smut relative, Tilletiaria anomala UBC 951.</title>
        <authorList>
            <consortium name="DOE Joint Genome Institute"/>
            <person name="Toome M."/>
            <person name="Kuo A."/>
            <person name="Henrissat B."/>
            <person name="Lipzen A."/>
            <person name="Tritt A."/>
            <person name="Yoshinaga Y."/>
            <person name="Zane M."/>
            <person name="Barry K."/>
            <person name="Grigoriev I.V."/>
            <person name="Spatafora J.W."/>
            <person name="Aimea M.C."/>
        </authorList>
    </citation>
    <scope>NUCLEOTIDE SEQUENCE [LARGE SCALE GENOMIC DNA]</scope>
    <source>
        <strain evidence="1 2">UBC 951</strain>
    </source>
</reference>
<keyword evidence="2" id="KW-1185">Reference proteome</keyword>
<dbReference type="AlphaFoldDB" id="A0A066VJY8"/>
<protein>
    <submittedName>
        <fullName evidence="1">Uncharacterized protein</fullName>
    </submittedName>
</protein>
<gene>
    <name evidence="1" type="ORF">K437DRAFT_259260</name>
</gene>